<gene>
    <name evidence="15" type="ORF">EJ03DRAFT_200077</name>
</gene>
<dbReference type="PIRSF" id="PIRSF037919">
    <property type="entry name" value="HDAC_II_yeast"/>
    <property type="match status" value="1"/>
</dbReference>
<evidence type="ECO:0000313" key="15">
    <source>
        <dbReference type="EMBL" id="KAF2772243.1"/>
    </source>
</evidence>
<keyword evidence="8 11" id="KW-0804">Transcription</keyword>
<comment type="function">
    <text evidence="11">Responsible for the deacetylation of lysine residues on the N-terminal part of the core histones (H2A, H2B, H3 and H4). Histone deacetylation gives a tag for epigenetic repression and plays an important role in transcriptional regulation, cell cycle progression and developmental events.</text>
</comment>
<feature type="compositionally biased region" description="Polar residues" evidence="12">
    <location>
        <begin position="25"/>
        <end position="45"/>
    </location>
</feature>
<comment type="subcellular location">
    <subcellularLocation>
        <location evidence="1 11">Nucleus</location>
    </subcellularLocation>
</comment>
<dbReference type="FunFam" id="3.40.800.20:FF:000005">
    <property type="entry name" value="histone deacetylase 6"/>
    <property type="match status" value="1"/>
</dbReference>
<keyword evidence="9 11" id="KW-0539">Nucleus</keyword>
<dbReference type="Proteomes" id="UP000799436">
    <property type="component" value="Unassembled WGS sequence"/>
</dbReference>
<dbReference type="PRINTS" id="PR01270">
    <property type="entry name" value="HDASUPER"/>
</dbReference>
<evidence type="ECO:0000256" key="9">
    <source>
        <dbReference type="ARBA" id="ARBA00023242"/>
    </source>
</evidence>
<dbReference type="InterPro" id="IPR000286">
    <property type="entry name" value="HDACs"/>
</dbReference>
<evidence type="ECO:0000256" key="3">
    <source>
        <dbReference type="ARBA" id="ARBA00012111"/>
    </source>
</evidence>
<keyword evidence="5 11" id="KW-0378">Hydrolase</keyword>
<dbReference type="InterPro" id="IPR023801">
    <property type="entry name" value="His_deacetylse_dom"/>
</dbReference>
<keyword evidence="7 11" id="KW-0805">Transcription regulation</keyword>
<dbReference type="InterPro" id="IPR017321">
    <property type="entry name" value="Hist_deAcase_II_yeast"/>
</dbReference>
<evidence type="ECO:0000259" key="13">
    <source>
        <dbReference type="Pfam" id="PF00850"/>
    </source>
</evidence>
<dbReference type="OrthoDB" id="424012at2759"/>
<name>A0A6G1LH09_9PEZI</name>
<dbReference type="Pfam" id="PF00850">
    <property type="entry name" value="Hist_deacetyl"/>
    <property type="match status" value="1"/>
</dbReference>
<evidence type="ECO:0000259" key="14">
    <source>
        <dbReference type="Pfam" id="PF09757"/>
    </source>
</evidence>
<protein>
    <recommendedName>
        <fullName evidence="3 11">Histone deacetylase</fullName>
        <ecNumber evidence="3 11">3.5.1.98</ecNumber>
    </recommendedName>
</protein>
<keyword evidence="6 11" id="KW-0156">Chromatin regulator</keyword>
<feature type="compositionally biased region" description="Polar residues" evidence="12">
    <location>
        <begin position="783"/>
        <end position="802"/>
    </location>
</feature>
<feature type="domain" description="Arb2-like" evidence="14">
    <location>
        <begin position="491"/>
        <end position="757"/>
    </location>
</feature>
<dbReference type="SUPFAM" id="SSF52768">
    <property type="entry name" value="Arginase/deacetylase"/>
    <property type="match status" value="1"/>
</dbReference>
<dbReference type="InterPro" id="IPR023696">
    <property type="entry name" value="Ureohydrolase_dom_sf"/>
</dbReference>
<comment type="similarity">
    <text evidence="2 11">Belongs to the histone deacetylase family. HD type 2 subfamily.</text>
</comment>
<dbReference type="GO" id="GO:0031078">
    <property type="term" value="F:histone H3K14 deacetylase activity, hydrolytic mechanism"/>
    <property type="evidence" value="ECO:0007669"/>
    <property type="project" value="UniProtKB-UniRule"/>
</dbReference>
<feature type="domain" description="Histone deacetylase" evidence="13">
    <location>
        <begin position="115"/>
        <end position="436"/>
    </location>
</feature>
<evidence type="ECO:0000256" key="6">
    <source>
        <dbReference type="ARBA" id="ARBA00022853"/>
    </source>
</evidence>
<evidence type="ECO:0000256" key="7">
    <source>
        <dbReference type="ARBA" id="ARBA00023015"/>
    </source>
</evidence>
<dbReference type="GO" id="GO:0000118">
    <property type="term" value="C:histone deacetylase complex"/>
    <property type="evidence" value="ECO:0007669"/>
    <property type="project" value="TreeGrafter"/>
</dbReference>
<comment type="catalytic activity">
    <reaction evidence="10 11">
        <text>N(6)-acetyl-L-lysyl-[histone] + H2O = L-lysyl-[histone] + acetate</text>
        <dbReference type="Rhea" id="RHEA:58196"/>
        <dbReference type="Rhea" id="RHEA-COMP:9845"/>
        <dbReference type="Rhea" id="RHEA-COMP:11338"/>
        <dbReference type="ChEBI" id="CHEBI:15377"/>
        <dbReference type="ChEBI" id="CHEBI:29969"/>
        <dbReference type="ChEBI" id="CHEBI:30089"/>
        <dbReference type="ChEBI" id="CHEBI:61930"/>
        <dbReference type="EC" id="3.5.1.98"/>
    </reaction>
</comment>
<reference evidence="15" key="1">
    <citation type="journal article" date="2020" name="Stud. Mycol.">
        <title>101 Dothideomycetes genomes: a test case for predicting lifestyles and emergence of pathogens.</title>
        <authorList>
            <person name="Haridas S."/>
            <person name="Albert R."/>
            <person name="Binder M."/>
            <person name="Bloem J."/>
            <person name="Labutti K."/>
            <person name="Salamov A."/>
            <person name="Andreopoulos B."/>
            <person name="Baker S."/>
            <person name="Barry K."/>
            <person name="Bills G."/>
            <person name="Bluhm B."/>
            <person name="Cannon C."/>
            <person name="Castanera R."/>
            <person name="Culley D."/>
            <person name="Daum C."/>
            <person name="Ezra D."/>
            <person name="Gonzalez J."/>
            <person name="Henrissat B."/>
            <person name="Kuo A."/>
            <person name="Liang C."/>
            <person name="Lipzen A."/>
            <person name="Lutzoni F."/>
            <person name="Magnuson J."/>
            <person name="Mondo S."/>
            <person name="Nolan M."/>
            <person name="Ohm R."/>
            <person name="Pangilinan J."/>
            <person name="Park H.-J."/>
            <person name="Ramirez L."/>
            <person name="Alfaro M."/>
            <person name="Sun H."/>
            <person name="Tritt A."/>
            <person name="Yoshinaga Y."/>
            <person name="Zwiers L.-H."/>
            <person name="Turgeon B."/>
            <person name="Goodwin S."/>
            <person name="Spatafora J."/>
            <person name="Crous P."/>
            <person name="Grigoriev I."/>
        </authorList>
    </citation>
    <scope>NUCLEOTIDE SEQUENCE</scope>
    <source>
        <strain evidence="15">CBS 116005</strain>
    </source>
</reference>
<dbReference type="EMBL" id="ML995815">
    <property type="protein sequence ID" value="KAF2772243.1"/>
    <property type="molecule type" value="Genomic_DNA"/>
</dbReference>
<accession>A0A6G1LH09</accession>
<dbReference type="Gene3D" id="3.40.800.20">
    <property type="entry name" value="Histone deacetylase domain"/>
    <property type="match status" value="1"/>
</dbReference>
<evidence type="ECO:0000256" key="4">
    <source>
        <dbReference type="ARBA" id="ARBA00022491"/>
    </source>
</evidence>
<dbReference type="AlphaFoldDB" id="A0A6G1LH09"/>
<evidence type="ECO:0000256" key="11">
    <source>
        <dbReference type="PIRNR" id="PIRNR037919"/>
    </source>
</evidence>
<evidence type="ECO:0000256" key="5">
    <source>
        <dbReference type="ARBA" id="ARBA00022801"/>
    </source>
</evidence>
<feature type="compositionally biased region" description="Polar residues" evidence="12">
    <location>
        <begin position="835"/>
        <end position="846"/>
    </location>
</feature>
<evidence type="ECO:0000256" key="1">
    <source>
        <dbReference type="ARBA" id="ARBA00004123"/>
    </source>
</evidence>
<evidence type="ECO:0000256" key="8">
    <source>
        <dbReference type="ARBA" id="ARBA00023163"/>
    </source>
</evidence>
<dbReference type="EC" id="3.5.1.98" evidence="3 11"/>
<keyword evidence="16" id="KW-1185">Reference proteome</keyword>
<feature type="compositionally biased region" description="Basic and acidic residues" evidence="12">
    <location>
        <begin position="50"/>
        <end position="59"/>
    </location>
</feature>
<feature type="region of interest" description="Disordered" evidence="12">
    <location>
        <begin position="783"/>
        <end position="846"/>
    </location>
</feature>
<dbReference type="PANTHER" id="PTHR10625">
    <property type="entry name" value="HISTONE DEACETYLASE HDAC1-RELATED"/>
    <property type="match status" value="1"/>
</dbReference>
<evidence type="ECO:0000256" key="12">
    <source>
        <dbReference type="SAM" id="MobiDB-lite"/>
    </source>
</evidence>
<feature type="region of interest" description="Disordered" evidence="12">
    <location>
        <begin position="25"/>
        <end position="59"/>
    </location>
</feature>
<evidence type="ECO:0000256" key="2">
    <source>
        <dbReference type="ARBA" id="ARBA00007738"/>
    </source>
</evidence>
<sequence length="846" mass="95327">MDLDEGADVLMHDEDILDSTEHRFTQSTDTSLGNSFEPSNSSGVSAVNKGRSETHKGDHVKQDVDLLDVKLNPQEDVPRPAKFEHLPYATAQTGLVYDVRMRFHVEMYPTEDDVHPEDPRRIFHIYQTLVNAGLVWQSGVKGPSDYYMGRINAREVTKDEVCLVHTERHWDWIQSLKDKTGPELLDELQHPDEYACMDSVYLSPNTPLCAALSAGGAIELCRSIILNRVKNGFAVIRPPGHHAEREDVKGFCFYDNVSIAAKSCQQEFGEKCRKILVLDWDVHHGNGIQQANYDDPNVLYISLHVHKDGKFYPEGSYRDKRPPYGDHLHVGEGAGMGYNVNIPWKTHGMGDADYIYAFQNVVMPIAMQFDPDLVIIAAGFDAADGDMLGGCHVTPAGYSHMTHMLMSLAQGRVAVCLEGGYNLESISNSALAVARTLMGEPPERLDDLAPTKTAVDDVEKVKRTMSKWWSALHPKDPSERLHAKDDLEGERMHNVVRKWQATTLWEDYQMSPLPMFHDVLHKTFENQVLATANYDEVRPLLVILHDPPEMLASPDPRTGRIELHNTWVTDIVKTYVDWAVKNKFAVIDVNLPKDVSADDSDDTDDNKYQETDSIEFRTREATQVLTYLWDNYIEPVDRSHIFLMGTNIGHGAIINWIKANESRAMEMVDKAISFVEDVPLQGVKSVTGNEQLQMWYYSSSHVCVSNGHNFWSTGYGSTKPKKRFGQIKQSDKESVSEMLVSHRDEVTKILLNETEDWRNERDPTPDEGFEEEETFITQPELTRLPPTQNFAPQITRSPTKILSRSAPGMGSSAPTPTDEFGSSRAVTPRGPPISSFVSAQRQGRLD</sequence>
<dbReference type="GO" id="GO:0040029">
    <property type="term" value="P:epigenetic regulation of gene expression"/>
    <property type="evidence" value="ECO:0007669"/>
    <property type="project" value="TreeGrafter"/>
</dbReference>
<evidence type="ECO:0000256" key="10">
    <source>
        <dbReference type="ARBA" id="ARBA00048287"/>
    </source>
</evidence>
<evidence type="ECO:0000313" key="16">
    <source>
        <dbReference type="Proteomes" id="UP000799436"/>
    </source>
</evidence>
<proteinExistence type="inferred from homology"/>
<dbReference type="InterPro" id="IPR019154">
    <property type="entry name" value="Arb2-like_domain"/>
</dbReference>
<dbReference type="PANTHER" id="PTHR10625:SF5">
    <property type="entry name" value="HISTONE DEACETYLASE"/>
    <property type="match status" value="1"/>
</dbReference>
<organism evidence="15 16">
    <name type="scientific">Teratosphaeria nubilosa</name>
    <dbReference type="NCBI Taxonomy" id="161662"/>
    <lineage>
        <taxon>Eukaryota</taxon>
        <taxon>Fungi</taxon>
        <taxon>Dikarya</taxon>
        <taxon>Ascomycota</taxon>
        <taxon>Pezizomycotina</taxon>
        <taxon>Dothideomycetes</taxon>
        <taxon>Dothideomycetidae</taxon>
        <taxon>Mycosphaerellales</taxon>
        <taxon>Teratosphaeriaceae</taxon>
        <taxon>Teratosphaeria</taxon>
    </lineage>
</organism>
<dbReference type="Pfam" id="PF09757">
    <property type="entry name" value="Arb2-like"/>
    <property type="match status" value="1"/>
</dbReference>
<keyword evidence="4 11" id="KW-0678">Repressor</keyword>
<dbReference type="InterPro" id="IPR037138">
    <property type="entry name" value="His_deacetylse_dom_sf"/>
</dbReference>